<sequence length="70" mass="8028">MTPSKRDVERRVDKLEPKDEDDTLTVRINHEHVDEDGEVVDEETELFRLGTDALADGRSGACWRSLGRYP</sequence>
<dbReference type="AlphaFoldDB" id="A0A9Q4C7V8"/>
<proteinExistence type="predicted"/>
<name>A0A9Q4C7V8_9EURY</name>
<accession>A0A9Q4C7V8</accession>
<comment type="caution">
    <text evidence="1">The sequence shown here is derived from an EMBL/GenBank/DDBJ whole genome shotgun (WGS) entry which is preliminary data.</text>
</comment>
<reference evidence="1" key="1">
    <citation type="submission" date="2022-09" db="EMBL/GenBank/DDBJ databases">
        <title>Haloadaptaus new haloarchaeum isolated from saline soil.</title>
        <authorList>
            <person name="Duran-Viseras A."/>
            <person name="Sanchez-Porro C."/>
            <person name="Ventosa A."/>
        </authorList>
    </citation>
    <scope>NUCLEOTIDE SEQUENCE</scope>
    <source>
        <strain evidence="1">F3-133</strain>
    </source>
</reference>
<evidence type="ECO:0000313" key="2">
    <source>
        <dbReference type="Proteomes" id="UP001149411"/>
    </source>
</evidence>
<dbReference type="EMBL" id="RKLV01000013">
    <property type="protein sequence ID" value="MCX2819886.1"/>
    <property type="molecule type" value="Genomic_DNA"/>
</dbReference>
<evidence type="ECO:0000313" key="1">
    <source>
        <dbReference type="EMBL" id="MCX2819886.1"/>
    </source>
</evidence>
<organism evidence="1 2">
    <name type="scientific">Halorutilus salinus</name>
    <dbReference type="NCBI Taxonomy" id="2487751"/>
    <lineage>
        <taxon>Archaea</taxon>
        <taxon>Methanobacteriati</taxon>
        <taxon>Methanobacteriota</taxon>
        <taxon>Stenosarchaea group</taxon>
        <taxon>Halobacteria</taxon>
        <taxon>Halorutilales</taxon>
        <taxon>Halorutilaceae</taxon>
        <taxon>Halorutilus</taxon>
    </lineage>
</organism>
<keyword evidence="2" id="KW-1185">Reference proteome</keyword>
<dbReference type="RefSeq" id="WP_266088546.1">
    <property type="nucleotide sequence ID" value="NZ_RKLV01000013.1"/>
</dbReference>
<dbReference type="Proteomes" id="UP001149411">
    <property type="component" value="Unassembled WGS sequence"/>
</dbReference>
<protein>
    <submittedName>
        <fullName evidence="1">Uncharacterized protein</fullName>
    </submittedName>
</protein>
<gene>
    <name evidence="1" type="ORF">EGH25_11045</name>
</gene>